<dbReference type="PANTHER" id="PTHR12015">
    <property type="entry name" value="SMALL INDUCIBLE CYTOKINE A"/>
    <property type="match status" value="1"/>
</dbReference>
<evidence type="ECO:0000313" key="12">
    <source>
        <dbReference type="Proteomes" id="UP000314983"/>
    </source>
</evidence>
<dbReference type="STRING" id="8005.ENSEEEP00000015983"/>
<accession>A0A4W4EUS5</accession>
<dbReference type="SUPFAM" id="SSF54117">
    <property type="entry name" value="Interleukin 8-like chemokines"/>
    <property type="match status" value="1"/>
</dbReference>
<comment type="similarity">
    <text evidence="2 9">Belongs to the intercrine beta (chemokine CC) family.</text>
</comment>
<evidence type="ECO:0000256" key="7">
    <source>
        <dbReference type="ARBA" id="ARBA00044740"/>
    </source>
</evidence>
<dbReference type="SMART" id="SM00199">
    <property type="entry name" value="SCY"/>
    <property type="match status" value="1"/>
</dbReference>
<keyword evidence="5 9" id="KW-0732">Signal</keyword>
<dbReference type="CDD" id="cd00272">
    <property type="entry name" value="Chemokine_CC"/>
    <property type="match status" value="1"/>
</dbReference>
<comment type="subunit">
    <text evidence="8">Self-associates. Also heterodimer of MIP-1-alpha(4-69) and MIP-1-beta(3-69). Interacts with CCR1.</text>
</comment>
<feature type="domain" description="Chemokine interleukin-8-like" evidence="10">
    <location>
        <begin position="20"/>
        <end position="78"/>
    </location>
</feature>
<feature type="signal peptide" evidence="9">
    <location>
        <begin position="1"/>
        <end position="19"/>
    </location>
</feature>
<keyword evidence="12" id="KW-1185">Reference proteome</keyword>
<reference evidence="12" key="2">
    <citation type="journal article" date="2017" name="Sci. Adv.">
        <title>A tail of two voltages: Proteomic comparison of the three electric organs of the electric eel.</title>
        <authorList>
            <person name="Traeger L.L."/>
            <person name="Sabat G."/>
            <person name="Barrett-Wilt G.A."/>
            <person name="Wells G.B."/>
            <person name="Sussman M.R."/>
        </authorList>
    </citation>
    <scope>NUCLEOTIDE SEQUENCE [LARGE SCALE GENOMIC DNA]</scope>
</reference>
<reference evidence="11" key="5">
    <citation type="submission" date="2025-09" db="UniProtKB">
        <authorList>
            <consortium name="Ensembl"/>
        </authorList>
    </citation>
    <scope>IDENTIFICATION</scope>
</reference>
<dbReference type="Gene3D" id="2.40.50.40">
    <property type="match status" value="1"/>
</dbReference>
<dbReference type="PROSITE" id="PS00472">
    <property type="entry name" value="SMALL_CYTOKINES_CC"/>
    <property type="match status" value="1"/>
</dbReference>
<dbReference type="OMA" id="KPARICA"/>
<dbReference type="PANTHER" id="PTHR12015:SF183">
    <property type="entry name" value="C-C MOTIF CHEMOKINE 3"/>
    <property type="match status" value="1"/>
</dbReference>
<comment type="function">
    <text evidence="7">Monokine with inflammatory and chemokinetic properties. Binds to CCR1, CCR4 and CCR5. One of the major HIV-suppressive factors produced by CD8+ T-cells. Recombinant MIP-1-alpha induces a dose-dependent inhibition of different strains of HIV-1, HIV-2, and simian immunodeficiency virus (SIV).</text>
</comment>
<dbReference type="InterPro" id="IPR036048">
    <property type="entry name" value="Interleukin_8-like_sf"/>
</dbReference>
<dbReference type="GO" id="GO:0008009">
    <property type="term" value="F:chemokine activity"/>
    <property type="evidence" value="ECO:0007669"/>
    <property type="project" value="InterPro"/>
</dbReference>
<dbReference type="InterPro" id="IPR039809">
    <property type="entry name" value="Chemokine_b/g/d"/>
</dbReference>
<name>A0A4W4EUS5_ELEEL</name>
<evidence type="ECO:0000256" key="6">
    <source>
        <dbReference type="ARBA" id="ARBA00023157"/>
    </source>
</evidence>
<keyword evidence="4 9" id="KW-0964">Secreted</keyword>
<evidence type="ECO:0000256" key="9">
    <source>
        <dbReference type="RuleBase" id="RU361150"/>
    </source>
</evidence>
<evidence type="ECO:0000259" key="10">
    <source>
        <dbReference type="SMART" id="SM00199"/>
    </source>
</evidence>
<dbReference type="InterPro" id="IPR000827">
    <property type="entry name" value="Chemokine_CC_CS"/>
</dbReference>
<dbReference type="InterPro" id="IPR001811">
    <property type="entry name" value="Chemokine_IL8-like_dom"/>
</dbReference>
<reference evidence="11" key="3">
    <citation type="submission" date="2020-05" db="EMBL/GenBank/DDBJ databases">
        <title>Electrophorus electricus (electric eel) genome, fEleEle1, primary haplotype.</title>
        <authorList>
            <person name="Myers G."/>
            <person name="Meyer A."/>
            <person name="Fedrigo O."/>
            <person name="Formenti G."/>
            <person name="Rhie A."/>
            <person name="Tracey A."/>
            <person name="Sims Y."/>
            <person name="Jarvis E.D."/>
        </authorList>
    </citation>
    <scope>NUCLEOTIDE SEQUENCE [LARGE SCALE GENOMIC DNA]</scope>
</reference>
<evidence type="ECO:0000256" key="2">
    <source>
        <dbReference type="ARBA" id="ARBA00010868"/>
    </source>
</evidence>
<feature type="chain" id="PRO_5044046266" description="C-C motif chemokine" evidence="9">
    <location>
        <begin position="20"/>
        <end position="89"/>
    </location>
</feature>
<dbReference type="GO" id="GO:0006955">
    <property type="term" value="P:immune response"/>
    <property type="evidence" value="ECO:0007669"/>
    <property type="project" value="InterPro"/>
</dbReference>
<protein>
    <recommendedName>
        <fullName evidence="9">C-C motif chemokine</fullName>
    </recommendedName>
</protein>
<keyword evidence="9" id="KW-0145">Chemotaxis</keyword>
<proteinExistence type="inferred from homology"/>
<evidence type="ECO:0000256" key="5">
    <source>
        <dbReference type="ARBA" id="ARBA00022729"/>
    </source>
</evidence>
<keyword evidence="3 9" id="KW-0202">Cytokine</keyword>
<evidence type="ECO:0000256" key="8">
    <source>
        <dbReference type="ARBA" id="ARBA00046726"/>
    </source>
</evidence>
<dbReference type="Ensembl" id="ENSEEET00000016170.2">
    <property type="protein sequence ID" value="ENSEEEP00000015983.2"/>
    <property type="gene ID" value="ENSEEEG00000007911.2"/>
</dbReference>
<dbReference type="Pfam" id="PF00048">
    <property type="entry name" value="IL8"/>
    <property type="match status" value="1"/>
</dbReference>
<evidence type="ECO:0000256" key="4">
    <source>
        <dbReference type="ARBA" id="ARBA00022525"/>
    </source>
</evidence>
<reference evidence="11" key="4">
    <citation type="submission" date="2025-08" db="UniProtKB">
        <authorList>
            <consortium name="Ensembl"/>
        </authorList>
    </citation>
    <scope>IDENTIFICATION</scope>
</reference>
<organism evidence="11 12">
    <name type="scientific">Electrophorus electricus</name>
    <name type="common">Electric eel</name>
    <name type="synonym">Gymnotus electricus</name>
    <dbReference type="NCBI Taxonomy" id="8005"/>
    <lineage>
        <taxon>Eukaryota</taxon>
        <taxon>Metazoa</taxon>
        <taxon>Chordata</taxon>
        <taxon>Craniata</taxon>
        <taxon>Vertebrata</taxon>
        <taxon>Euteleostomi</taxon>
        <taxon>Actinopterygii</taxon>
        <taxon>Neopterygii</taxon>
        <taxon>Teleostei</taxon>
        <taxon>Ostariophysi</taxon>
        <taxon>Gymnotiformes</taxon>
        <taxon>Gymnotoidei</taxon>
        <taxon>Gymnotidae</taxon>
        <taxon>Electrophorus</taxon>
    </lineage>
</organism>
<evidence type="ECO:0000256" key="1">
    <source>
        <dbReference type="ARBA" id="ARBA00004613"/>
    </source>
</evidence>
<evidence type="ECO:0000313" key="11">
    <source>
        <dbReference type="Ensembl" id="ENSEEEP00000015983.2"/>
    </source>
</evidence>
<dbReference type="GO" id="GO:0005615">
    <property type="term" value="C:extracellular space"/>
    <property type="evidence" value="ECO:0007669"/>
    <property type="project" value="UniProtKB-KW"/>
</dbReference>
<reference evidence="12" key="1">
    <citation type="journal article" date="2014" name="Science">
        <title>Nonhuman genetics. Genomic basis for the convergent evolution of electric organs.</title>
        <authorList>
            <person name="Gallant J.R."/>
            <person name="Traeger L.L."/>
            <person name="Volkening J.D."/>
            <person name="Moffett H."/>
            <person name="Chen P.H."/>
            <person name="Novina C.D."/>
            <person name="Phillips G.N.Jr."/>
            <person name="Anand R."/>
            <person name="Wells G.B."/>
            <person name="Pinch M."/>
            <person name="Guth R."/>
            <person name="Unguez G.A."/>
            <person name="Albert J.S."/>
            <person name="Zakon H.H."/>
            <person name="Samanta M.P."/>
            <person name="Sussman M.R."/>
        </authorList>
    </citation>
    <scope>NUCLEOTIDE SEQUENCE [LARGE SCALE GENOMIC DNA]</scope>
</reference>
<evidence type="ECO:0000256" key="3">
    <source>
        <dbReference type="ARBA" id="ARBA00022514"/>
    </source>
</evidence>
<sequence length="89" mass="10063">CQVEMLLLSLLNISLSANGHVMCCFDFHDSKIPVNFITKYEPTSSECPKAGVVFTTKKPARICANPHLNWVKEAMKIINDPDICKFHLR</sequence>
<dbReference type="Proteomes" id="UP000314983">
    <property type="component" value="Chromosome 19"/>
</dbReference>
<dbReference type="AlphaFoldDB" id="A0A4W4EUS5"/>
<keyword evidence="6" id="KW-1015">Disulfide bond</keyword>
<comment type="subcellular location">
    <subcellularLocation>
        <location evidence="1 9">Secreted</location>
    </subcellularLocation>
</comment>
<dbReference type="FunFam" id="2.40.50.40:FF:000002">
    <property type="entry name" value="C-C motif chemokine"/>
    <property type="match status" value="1"/>
</dbReference>
<dbReference type="GeneTree" id="ENSGT01120000272318"/>